<dbReference type="Proteomes" id="UP000005561">
    <property type="component" value="Unassembled WGS sequence"/>
</dbReference>
<comment type="caution">
    <text evidence="1">The sequence shown here is derived from an EMBL/GenBank/DDBJ whole genome shotgun (WGS) entry which is preliminary data.</text>
</comment>
<dbReference type="EMBL" id="ACCL02000011">
    <property type="protein sequence ID" value="EET60483.1"/>
    <property type="molecule type" value="Genomic_DNA"/>
</dbReference>
<evidence type="ECO:0000313" key="2">
    <source>
        <dbReference type="Proteomes" id="UP000005561"/>
    </source>
</evidence>
<evidence type="ECO:0000313" key="1">
    <source>
        <dbReference type="EMBL" id="EET60483.1"/>
    </source>
</evidence>
<dbReference type="InterPro" id="IPR011330">
    <property type="entry name" value="Glyco_hydro/deAcase_b/a-brl"/>
</dbReference>
<proteinExistence type="predicted"/>
<protein>
    <recommendedName>
        <fullName evidence="3">Polysaccharide deacetylase</fullName>
    </recommendedName>
</protein>
<dbReference type="GO" id="GO:0005975">
    <property type="term" value="P:carbohydrate metabolic process"/>
    <property type="evidence" value="ECO:0007669"/>
    <property type="project" value="InterPro"/>
</dbReference>
<sequence length="274" mass="31927">MIFVYKYWDQFCRELKEKGIVSIPAKEVKETMASFLVLKHDIENTVPKAYKLAEIENKYGHRGAYYTHAYLLDDPKNIELLRKMQAMGHEISYHYDVMDSNHGNINEAIKEFEDNRKRFEALGFPIITVCQHGNPVVERVGYTSNRDFFRSSQVQAMYPNIADIMVDYKDKYHTEYSYFSDAGRKFKFIFDPINNDLVNSDDKNIPYEDLNALIEALPSKAIISTHPHRWADSVASYIVKDKVFKIVKGTAKLAMKVPGVKKIMCRYYYLAKKI</sequence>
<accession>C6LGB9</accession>
<dbReference type="RefSeq" id="WP_006862464.1">
    <property type="nucleotide sequence ID" value="NZ_ACCL02000011.1"/>
</dbReference>
<dbReference type="OrthoDB" id="1016932at2"/>
<dbReference type="eggNOG" id="COG0726">
    <property type="taxonomic scope" value="Bacteria"/>
</dbReference>
<keyword evidence="2" id="KW-1185">Reference proteome</keyword>
<organism evidence="1 2">
    <name type="scientific">Marvinbryantia formatexigens DSM 14469</name>
    <dbReference type="NCBI Taxonomy" id="478749"/>
    <lineage>
        <taxon>Bacteria</taxon>
        <taxon>Bacillati</taxon>
        <taxon>Bacillota</taxon>
        <taxon>Clostridia</taxon>
        <taxon>Lachnospirales</taxon>
        <taxon>Lachnospiraceae</taxon>
        <taxon>Marvinbryantia</taxon>
    </lineage>
</organism>
<evidence type="ECO:0008006" key="3">
    <source>
        <dbReference type="Google" id="ProtNLM"/>
    </source>
</evidence>
<name>C6LGB9_9FIRM</name>
<dbReference type="STRING" id="168384.SAMN05660368_03121"/>
<dbReference type="SUPFAM" id="SSF88713">
    <property type="entry name" value="Glycoside hydrolase/deacetylase"/>
    <property type="match status" value="1"/>
</dbReference>
<dbReference type="AlphaFoldDB" id="C6LGB9"/>
<gene>
    <name evidence="1" type="ORF">BRYFOR_07679</name>
</gene>
<reference evidence="1" key="1">
    <citation type="submission" date="2009-07" db="EMBL/GenBank/DDBJ databases">
        <authorList>
            <person name="Weinstock G."/>
            <person name="Sodergren E."/>
            <person name="Clifton S."/>
            <person name="Fulton L."/>
            <person name="Fulton B."/>
            <person name="Courtney L."/>
            <person name="Fronick C."/>
            <person name="Harrison M."/>
            <person name="Strong C."/>
            <person name="Farmer C."/>
            <person name="Delahaunty K."/>
            <person name="Markovic C."/>
            <person name="Hall O."/>
            <person name="Minx P."/>
            <person name="Tomlinson C."/>
            <person name="Mitreva M."/>
            <person name="Nelson J."/>
            <person name="Hou S."/>
            <person name="Wollam A."/>
            <person name="Pepin K.H."/>
            <person name="Johnson M."/>
            <person name="Bhonagiri V."/>
            <person name="Nash W.E."/>
            <person name="Warren W."/>
            <person name="Chinwalla A."/>
            <person name="Mardis E.R."/>
            <person name="Wilson R.K."/>
        </authorList>
    </citation>
    <scope>NUCLEOTIDE SEQUENCE [LARGE SCALE GENOMIC DNA]</scope>
    <source>
        <strain evidence="1">DSM 14469</strain>
    </source>
</reference>